<dbReference type="Proteomes" id="UP000059113">
    <property type="component" value="Chromosome"/>
</dbReference>
<sequence>MSNPAIPGSSEIPGFEGMEHGDLKSIAEASAALGVTQRTLRFYEDKGLIQPERVGTMRVYSPREMGRMQLILRGKRLGFSIREIGEFLSLYDHDPDQVAQVRRMLKGVQHRLEELSQQRDAIEQTIEELKTIEAMSRKHLGKDESQD</sequence>
<reference evidence="5" key="2">
    <citation type="submission" date="2015-04" db="EMBL/GenBank/DDBJ databases">
        <title>The complete genome sequence of Erythrobacter sp. s21-N3.</title>
        <authorList>
            <person name="Zhuang L."/>
            <person name="Liu Y."/>
            <person name="Shao Z."/>
        </authorList>
    </citation>
    <scope>NUCLEOTIDE SEQUENCE [LARGE SCALE GENOMIC DNA]</scope>
    <source>
        <strain evidence="5">s21-N3</strain>
    </source>
</reference>
<dbReference type="PANTHER" id="PTHR30204">
    <property type="entry name" value="REDOX-CYCLING DRUG-SENSING TRANSCRIPTIONAL ACTIVATOR SOXR"/>
    <property type="match status" value="1"/>
</dbReference>
<protein>
    <submittedName>
        <fullName evidence="4">MerR family transcriptional regulator</fullName>
    </submittedName>
</protein>
<keyword evidence="2" id="KW-0175">Coiled coil</keyword>
<keyword evidence="1" id="KW-0238">DNA-binding</keyword>
<dbReference type="InterPro" id="IPR047057">
    <property type="entry name" value="MerR_fam"/>
</dbReference>
<organism evidence="4 5">
    <name type="scientific">Aurantiacibacter atlanticus</name>
    <dbReference type="NCBI Taxonomy" id="1648404"/>
    <lineage>
        <taxon>Bacteria</taxon>
        <taxon>Pseudomonadati</taxon>
        <taxon>Pseudomonadota</taxon>
        <taxon>Alphaproteobacteria</taxon>
        <taxon>Sphingomonadales</taxon>
        <taxon>Erythrobacteraceae</taxon>
        <taxon>Aurantiacibacter</taxon>
    </lineage>
</organism>
<dbReference type="CDD" id="cd04776">
    <property type="entry name" value="HTH_GnyR"/>
    <property type="match status" value="1"/>
</dbReference>
<feature type="coiled-coil region" evidence="2">
    <location>
        <begin position="98"/>
        <end position="135"/>
    </location>
</feature>
<proteinExistence type="predicted"/>
<keyword evidence="5" id="KW-1185">Reference proteome</keyword>
<dbReference type="Pfam" id="PF13411">
    <property type="entry name" value="MerR_1"/>
    <property type="match status" value="1"/>
</dbReference>
<dbReference type="Gene3D" id="1.10.1660.10">
    <property type="match status" value="1"/>
</dbReference>
<dbReference type="PROSITE" id="PS00552">
    <property type="entry name" value="HTH_MERR_1"/>
    <property type="match status" value="1"/>
</dbReference>
<dbReference type="InterPro" id="IPR009061">
    <property type="entry name" value="DNA-bd_dom_put_sf"/>
</dbReference>
<dbReference type="PANTHER" id="PTHR30204:SF58">
    <property type="entry name" value="HTH-TYPE TRANSCRIPTIONAL REGULATOR YFMP"/>
    <property type="match status" value="1"/>
</dbReference>
<name>A0A0H4VFX7_9SPHN</name>
<dbReference type="SMART" id="SM00422">
    <property type="entry name" value="HTH_MERR"/>
    <property type="match status" value="1"/>
</dbReference>
<dbReference type="GO" id="GO:0003677">
    <property type="term" value="F:DNA binding"/>
    <property type="evidence" value="ECO:0007669"/>
    <property type="project" value="UniProtKB-KW"/>
</dbReference>
<dbReference type="AlphaFoldDB" id="A0A0H4VFX7"/>
<evidence type="ECO:0000256" key="2">
    <source>
        <dbReference type="SAM" id="Coils"/>
    </source>
</evidence>
<feature type="domain" description="HTH merR-type" evidence="3">
    <location>
        <begin position="25"/>
        <end position="90"/>
    </location>
</feature>
<evidence type="ECO:0000259" key="3">
    <source>
        <dbReference type="PROSITE" id="PS50937"/>
    </source>
</evidence>
<dbReference type="GO" id="GO:0003700">
    <property type="term" value="F:DNA-binding transcription factor activity"/>
    <property type="evidence" value="ECO:0007669"/>
    <property type="project" value="InterPro"/>
</dbReference>
<gene>
    <name evidence="4" type="ORF">CP97_07620</name>
</gene>
<dbReference type="PROSITE" id="PS50937">
    <property type="entry name" value="HTH_MERR_2"/>
    <property type="match status" value="1"/>
</dbReference>
<dbReference type="STRING" id="1648404.CP97_07620"/>
<dbReference type="SUPFAM" id="SSF46955">
    <property type="entry name" value="Putative DNA-binding domain"/>
    <property type="match status" value="1"/>
</dbReference>
<evidence type="ECO:0000313" key="5">
    <source>
        <dbReference type="Proteomes" id="UP000059113"/>
    </source>
</evidence>
<accession>A0A0H4VFX7</accession>
<dbReference type="InterPro" id="IPR000551">
    <property type="entry name" value="MerR-type_HTH_dom"/>
</dbReference>
<dbReference type="KEGG" id="ery:CP97_07620"/>
<evidence type="ECO:0000313" key="4">
    <source>
        <dbReference type="EMBL" id="AKQ43270.2"/>
    </source>
</evidence>
<dbReference type="EMBL" id="CP011310">
    <property type="protein sequence ID" value="AKQ43270.2"/>
    <property type="molecule type" value="Genomic_DNA"/>
</dbReference>
<reference evidence="4 5" key="1">
    <citation type="journal article" date="2015" name="Int. J. Syst. Evol. Microbiol.">
        <title>Erythrobacter atlanticus sp. nov., a bacterium from ocean sediment able to degrade polycyclic aromatic hydrocarbons.</title>
        <authorList>
            <person name="Zhuang L."/>
            <person name="Liu Y."/>
            <person name="Wang L."/>
            <person name="Wang W."/>
            <person name="Shao Z."/>
        </authorList>
    </citation>
    <scope>NUCLEOTIDE SEQUENCE [LARGE SCALE GENOMIC DNA]</scope>
    <source>
        <strain evidence="5">s21-N3</strain>
    </source>
</reference>
<evidence type="ECO:0000256" key="1">
    <source>
        <dbReference type="ARBA" id="ARBA00023125"/>
    </source>
</evidence>